<keyword evidence="4" id="KW-1185">Reference proteome</keyword>
<feature type="domain" description="PKD" evidence="2">
    <location>
        <begin position="822"/>
        <end position="891"/>
    </location>
</feature>
<evidence type="ECO:0000313" key="4">
    <source>
        <dbReference type="Proteomes" id="UP000263900"/>
    </source>
</evidence>
<name>A0A3B7MTH7_9BACT</name>
<evidence type="ECO:0000313" key="3">
    <source>
        <dbReference type="EMBL" id="AXY74935.1"/>
    </source>
</evidence>
<dbReference type="Pfam" id="PF17517">
    <property type="entry name" value="IgGFc_binding"/>
    <property type="match status" value="1"/>
</dbReference>
<dbReference type="RefSeq" id="WP_119050818.1">
    <property type="nucleotide sequence ID" value="NZ_CP032157.1"/>
</dbReference>
<feature type="domain" description="PKD" evidence="2">
    <location>
        <begin position="581"/>
        <end position="624"/>
    </location>
</feature>
<feature type="signal peptide" evidence="1">
    <location>
        <begin position="1"/>
        <end position="19"/>
    </location>
</feature>
<dbReference type="SMART" id="SM00089">
    <property type="entry name" value="PKD"/>
    <property type="match status" value="7"/>
</dbReference>
<protein>
    <submittedName>
        <fullName evidence="3">PKD domain-containing protein</fullName>
    </submittedName>
</protein>
<sequence>MRKITLLICLVFLTSLSWSQDFTNKGKEFWLGYGNHQQMYADRSAYPGMDVYVTSDVNTEATLELPGLGTSQTYTINANQLTRITIPSQAFLDNEGTFDKGIHLTSLKPVVVYAHIYYSSVSGASLCLPVSTLGREYYSVNFRQEAQADVNANSYSWFFVVATEDNTDIEVTPSADTRTMTAGQTYTRTLQKGQVYNVLARTDLTGSVIKSVDNGAGCKKIAVFCGSGRIGIGCVPGGVNSSDNLFQQMYPSSTWGKKYLTVPSMTRPLNFYRIIRPDPAAVVRRDGIVIPAASFTNNFYYQFSDGLPHVIESDKPILVAQYFTTQNCGEATNNGDPEMIYLSPVEQTINKVTLASMRLINNLDNSHFINAVVKNSPAAINTFKIDGVSYATSFIQHPTDPAYAYAQIQVNGPSTHTITCDTAFNAIAYGFGRTESYGYSAGSNLKDLYQFVSVQNPYGVVHFPAGCKNTPFRLAMTFPYQPIEIKWIFGPALNALGFTDVNIPGPVADSSWVVDGRTLYRYKLPQQFTIATPGTYPIIIKANNPTADGCNGEQQIDYDLEIFERPKADFTFTAKCLGDPVSFTDKIDGQGREVFKWFWDFKDGNTSPLKDVTHTYAAAGIYDVAHWGITDVGCLSDTVKKMVEIAALPNAGFTISPIHCQDSLITFTNQSTVVGGTLSKWTWSFGDNSSVVAANGNPITHAYAAPGNYTVGLVAETTFGCKSTIFELPLTIHPKPVVDFSLPGAICLPAGTATFGSLSTIADGTQNLFTYLWDFGDGVTATGSNPVHQFTGVGPYDIKLTVTSNNQCVASKVKPVNTIYPQPKADFTVSSEVCLAAPIQFTDKSDGKGSAVNEWHWDFGNTQASLQQNNTITYAAADTFEVKLSVVTDKGCRSDTATRQAIVHPLPMAAFTVAAPTCEGAPVRFTDASAPGVGTLARWQWSFGNGNTATVPDPVTTYATANTYTASLSVENSKGCVSSLVSQQVAIHPMPVPDFTAPEVCLLDAVQFTSTATIADNSQAQFNYLWSFGNGNTSTQASPQYNYGAAGDYSVSLAITSKDGCTKSISHPLTVNGDVRRGAFRVDNAAALCANKEVLIQDNSDVVSGKLVKVEIYWDYANDPTIKTVDDDPVQGKSYTHKYPDFGSPATRNHQVRYIAYSGEICFKTDVQVLTLKASPVVEFNALQPVCEEVKPFAIQTAREIFGFSGSGSISGPGMAADGITFSPTAAKPGLHTLQYDFMANNGCSASTEQTIRVNPTPIVNAGPDKGVLEGGFAVLNGQSTGTRLQYLWTPNLGLDDNTKATPRVSPVQDMTYTLTVVTGDGCSDSDAVFVQVLKNLIVPNTFTPNGDKINDTWKILYLESYPGCTVDVYNRYGQRVFNSIGYGREWDGTVNGNPLPIGTYYWIINPKNGRAQMNGSVTIIR</sequence>
<dbReference type="EMBL" id="CP032157">
    <property type="protein sequence ID" value="AXY74935.1"/>
    <property type="molecule type" value="Genomic_DNA"/>
</dbReference>
<dbReference type="KEGG" id="pseg:D3H65_13460"/>
<dbReference type="Pfam" id="PF13585">
    <property type="entry name" value="CHU_C"/>
    <property type="match status" value="1"/>
</dbReference>
<gene>
    <name evidence="3" type="ORF">D3H65_13460</name>
</gene>
<dbReference type="Proteomes" id="UP000263900">
    <property type="component" value="Chromosome"/>
</dbReference>
<dbReference type="InterPro" id="IPR035234">
    <property type="entry name" value="IgGFc-bd_N"/>
</dbReference>
<keyword evidence="1" id="KW-0732">Signal</keyword>
<proteinExistence type="predicted"/>
<feature type="domain" description="PKD" evidence="2">
    <location>
        <begin position="939"/>
        <end position="975"/>
    </location>
</feature>
<dbReference type="InterPro" id="IPR000601">
    <property type="entry name" value="PKD_dom"/>
</dbReference>
<feature type="domain" description="PKD" evidence="2">
    <location>
        <begin position="764"/>
        <end position="805"/>
    </location>
</feature>
<organism evidence="3 4">
    <name type="scientific">Paraflavitalea soli</name>
    <dbReference type="NCBI Taxonomy" id="2315862"/>
    <lineage>
        <taxon>Bacteria</taxon>
        <taxon>Pseudomonadati</taxon>
        <taxon>Bacteroidota</taxon>
        <taxon>Chitinophagia</taxon>
        <taxon>Chitinophagales</taxon>
        <taxon>Chitinophagaceae</taxon>
        <taxon>Paraflavitalea</taxon>
    </lineage>
</organism>
<dbReference type="PANTHER" id="PTHR46534">
    <property type="entry name" value="IGGFC_BINDING DOMAIN-CONTAINING PROTEIN"/>
    <property type="match status" value="1"/>
</dbReference>
<accession>A0A3B7MTH7</accession>
<feature type="domain" description="PKD" evidence="2">
    <location>
        <begin position="681"/>
        <end position="720"/>
    </location>
</feature>
<reference evidence="3 4" key="1">
    <citation type="submission" date="2018-09" db="EMBL/GenBank/DDBJ databases">
        <title>Genome sequencing of strain 6GH32-13.</title>
        <authorList>
            <person name="Weon H.-Y."/>
            <person name="Heo J."/>
            <person name="Kwon S.-W."/>
        </authorList>
    </citation>
    <scope>NUCLEOTIDE SEQUENCE [LARGE SCALE GENOMIC DNA]</scope>
    <source>
        <strain evidence="3 4">5GH32-13</strain>
    </source>
</reference>
<feature type="domain" description="PKD" evidence="2">
    <location>
        <begin position="1024"/>
        <end position="1071"/>
    </location>
</feature>
<dbReference type="InterPro" id="IPR026341">
    <property type="entry name" value="T9SS_type_B"/>
</dbReference>
<dbReference type="InterPro" id="IPR022409">
    <property type="entry name" value="PKD/Chitinase_dom"/>
</dbReference>
<dbReference type="CDD" id="cd00146">
    <property type="entry name" value="PKD"/>
    <property type="match status" value="4"/>
</dbReference>
<dbReference type="InterPro" id="IPR035986">
    <property type="entry name" value="PKD_dom_sf"/>
</dbReference>
<feature type="chain" id="PRO_5017563603" evidence="1">
    <location>
        <begin position="20"/>
        <end position="1422"/>
    </location>
</feature>
<dbReference type="SUPFAM" id="SSF49299">
    <property type="entry name" value="PKD domain"/>
    <property type="match status" value="6"/>
</dbReference>
<evidence type="ECO:0000259" key="2">
    <source>
        <dbReference type="PROSITE" id="PS50093"/>
    </source>
</evidence>
<dbReference type="NCBIfam" id="TIGR04131">
    <property type="entry name" value="Bac_Flav_CTERM"/>
    <property type="match status" value="1"/>
</dbReference>
<evidence type="ECO:0000256" key="1">
    <source>
        <dbReference type="SAM" id="SignalP"/>
    </source>
</evidence>
<dbReference type="OrthoDB" id="7794186at2"/>
<dbReference type="InterPro" id="IPR013783">
    <property type="entry name" value="Ig-like_fold"/>
</dbReference>
<dbReference type="PANTHER" id="PTHR46534:SF1">
    <property type="entry name" value="IGGFC-BINDING PROTEIN N-TERMINAL DOMAIN-CONTAINING PROTEIN"/>
    <property type="match status" value="1"/>
</dbReference>
<dbReference type="PROSITE" id="PS50093">
    <property type="entry name" value="PKD"/>
    <property type="match status" value="6"/>
</dbReference>
<dbReference type="Gene3D" id="2.60.40.10">
    <property type="entry name" value="Immunoglobulins"/>
    <property type="match status" value="7"/>
</dbReference>
<dbReference type="Pfam" id="PF18911">
    <property type="entry name" value="PKD_4"/>
    <property type="match status" value="6"/>
</dbReference>